<dbReference type="AlphaFoldDB" id="A0A0N0XR08"/>
<reference evidence="3" key="1">
    <citation type="submission" date="2015-07" db="EMBL/GenBank/DDBJ databases">
        <authorList>
            <person name="Ju K.-S."/>
            <person name="Doroghazi J.R."/>
            <person name="Metcalf W.W."/>
        </authorList>
    </citation>
    <scope>NUCLEOTIDE SEQUENCE [LARGE SCALE GENOMIC DNA]</scope>
    <source>
        <strain evidence="3">NRRL ISP-5002</strain>
    </source>
</reference>
<accession>A0A0N0XR08</accession>
<evidence type="ECO:0000313" key="3">
    <source>
        <dbReference type="Proteomes" id="UP000037982"/>
    </source>
</evidence>
<keyword evidence="1" id="KW-0812">Transmembrane</keyword>
<dbReference type="RefSeq" id="WP_053927632.1">
    <property type="nucleotide sequence ID" value="NZ_LGKG01000185.1"/>
</dbReference>
<keyword evidence="1" id="KW-1133">Transmembrane helix</keyword>
<feature type="transmembrane region" description="Helical" evidence="1">
    <location>
        <begin position="12"/>
        <end position="35"/>
    </location>
</feature>
<dbReference type="Proteomes" id="UP000037982">
    <property type="component" value="Unassembled WGS sequence"/>
</dbReference>
<feature type="transmembrane region" description="Helical" evidence="1">
    <location>
        <begin position="252"/>
        <end position="270"/>
    </location>
</feature>
<dbReference type="EMBL" id="LGKG01000185">
    <property type="protein sequence ID" value="KPC59396.1"/>
    <property type="molecule type" value="Genomic_DNA"/>
</dbReference>
<proteinExistence type="predicted"/>
<evidence type="ECO:0000313" key="2">
    <source>
        <dbReference type="EMBL" id="KPC59396.1"/>
    </source>
</evidence>
<dbReference type="PATRIC" id="fig|66876.3.peg.7865"/>
<gene>
    <name evidence="2" type="ORF">ADL29_35725</name>
</gene>
<name>A0A0N0XR08_9ACTN</name>
<keyword evidence="3" id="KW-1185">Reference proteome</keyword>
<keyword evidence="1" id="KW-0472">Membrane</keyword>
<organism evidence="2 3">
    <name type="scientific">Streptomyces chattanoogensis</name>
    <dbReference type="NCBI Taxonomy" id="66876"/>
    <lineage>
        <taxon>Bacteria</taxon>
        <taxon>Bacillati</taxon>
        <taxon>Actinomycetota</taxon>
        <taxon>Actinomycetes</taxon>
        <taxon>Kitasatosporales</taxon>
        <taxon>Streptomycetaceae</taxon>
        <taxon>Streptomyces</taxon>
    </lineage>
</organism>
<evidence type="ECO:0000256" key="1">
    <source>
        <dbReference type="SAM" id="Phobius"/>
    </source>
</evidence>
<protein>
    <submittedName>
        <fullName evidence="2">Uncharacterized protein</fullName>
    </submittedName>
</protein>
<comment type="caution">
    <text evidence="2">The sequence shown here is derived from an EMBL/GenBank/DDBJ whole genome shotgun (WGS) entry which is preliminary data.</text>
</comment>
<feature type="transmembrane region" description="Helical" evidence="1">
    <location>
        <begin position="55"/>
        <end position="73"/>
    </location>
</feature>
<feature type="transmembrane region" description="Helical" evidence="1">
    <location>
        <begin position="224"/>
        <end position="246"/>
    </location>
</feature>
<sequence length="351" mass="38361">MGDIAKSVLGGAWTLIVGWILPTGLNLAVCFLTVAPTLRHTAPVAHLWPRTGAGTTLLLLCASLLLGLVLSALQTPLYRILEGYSLWPSWAYERGCVRQRAAKQRLADRIALLRLERRARTAAPLAAADTESLARLRADPRLAATAGRDRRRTAAQRALLGERLSRYPADDDQIAPTLLGNAIRRLEEYGYDRFRLDTQVLWNELTGTAPEQIRRQAELSRTNADFFVALLYGHAALAAVALAALAAPDPPVAVLLGTAAALVLLLPVWYRCAVNATDEWAAAVRALVNTGRKPLAEALGVVLPHRLADERRMWRLLSTLHRRPYHERAAALDAYRVTLPGTDQPNGPPTG</sequence>